<evidence type="ECO:0000256" key="1">
    <source>
        <dbReference type="SAM" id="Phobius"/>
    </source>
</evidence>
<accession>A0A3M7RZS6</accession>
<comment type="caution">
    <text evidence="2">The sequence shown here is derived from an EMBL/GenBank/DDBJ whole genome shotgun (WGS) entry which is preliminary data.</text>
</comment>
<sequence length="124" mass="14159">NPRIYVQKTFYDSKKLFEILFNNLTSLILYSVLTYGTGLISKSGLLPFIFNPSSLSLAKRVTEYIFYVFDDSGKQDEIPALYSSTSLRTNGTELISSALIYLSLNSQNRFEIVISERELRHGKE</sequence>
<proteinExistence type="predicted"/>
<dbReference type="Proteomes" id="UP000276133">
    <property type="component" value="Unassembled WGS sequence"/>
</dbReference>
<evidence type="ECO:0000313" key="3">
    <source>
        <dbReference type="Proteomes" id="UP000276133"/>
    </source>
</evidence>
<protein>
    <submittedName>
        <fullName evidence="2">Uncharacterized protein</fullName>
    </submittedName>
</protein>
<keyword evidence="1" id="KW-0812">Transmembrane</keyword>
<dbReference type="EMBL" id="REGN01002325">
    <property type="protein sequence ID" value="RNA28888.1"/>
    <property type="molecule type" value="Genomic_DNA"/>
</dbReference>
<name>A0A3M7RZS6_BRAPC</name>
<keyword evidence="3" id="KW-1185">Reference proteome</keyword>
<organism evidence="2 3">
    <name type="scientific">Brachionus plicatilis</name>
    <name type="common">Marine rotifer</name>
    <name type="synonym">Brachionus muelleri</name>
    <dbReference type="NCBI Taxonomy" id="10195"/>
    <lineage>
        <taxon>Eukaryota</taxon>
        <taxon>Metazoa</taxon>
        <taxon>Spiralia</taxon>
        <taxon>Gnathifera</taxon>
        <taxon>Rotifera</taxon>
        <taxon>Eurotatoria</taxon>
        <taxon>Monogononta</taxon>
        <taxon>Pseudotrocha</taxon>
        <taxon>Ploima</taxon>
        <taxon>Brachionidae</taxon>
        <taxon>Brachionus</taxon>
    </lineage>
</organism>
<dbReference type="AlphaFoldDB" id="A0A3M7RZS6"/>
<evidence type="ECO:0000313" key="2">
    <source>
        <dbReference type="EMBL" id="RNA28888.1"/>
    </source>
</evidence>
<feature type="transmembrane region" description="Helical" evidence="1">
    <location>
        <begin position="27"/>
        <end position="50"/>
    </location>
</feature>
<feature type="non-terminal residue" evidence="2">
    <location>
        <position position="1"/>
    </location>
</feature>
<reference evidence="2 3" key="1">
    <citation type="journal article" date="2018" name="Sci. Rep.">
        <title>Genomic signatures of local adaptation to the degree of environmental predictability in rotifers.</title>
        <authorList>
            <person name="Franch-Gras L."/>
            <person name="Hahn C."/>
            <person name="Garcia-Roger E.M."/>
            <person name="Carmona M.J."/>
            <person name="Serra M."/>
            <person name="Gomez A."/>
        </authorList>
    </citation>
    <scope>NUCLEOTIDE SEQUENCE [LARGE SCALE GENOMIC DNA]</scope>
    <source>
        <strain evidence="2">HYR1</strain>
    </source>
</reference>
<keyword evidence="1" id="KW-1133">Transmembrane helix</keyword>
<gene>
    <name evidence="2" type="ORF">BpHYR1_012864</name>
</gene>
<keyword evidence="1" id="KW-0472">Membrane</keyword>